<dbReference type="Proteomes" id="UP000054558">
    <property type="component" value="Unassembled WGS sequence"/>
</dbReference>
<name>A0A1Y1IFH1_KLENI</name>
<evidence type="ECO:0000256" key="1">
    <source>
        <dbReference type="SAM" id="MobiDB-lite"/>
    </source>
</evidence>
<organism evidence="2 3">
    <name type="scientific">Klebsormidium nitens</name>
    <name type="common">Green alga</name>
    <name type="synonym">Ulothrix nitens</name>
    <dbReference type="NCBI Taxonomy" id="105231"/>
    <lineage>
        <taxon>Eukaryota</taxon>
        <taxon>Viridiplantae</taxon>
        <taxon>Streptophyta</taxon>
        <taxon>Klebsormidiophyceae</taxon>
        <taxon>Klebsormidiales</taxon>
        <taxon>Klebsormidiaceae</taxon>
        <taxon>Klebsormidium</taxon>
    </lineage>
</organism>
<dbReference type="EMBL" id="DF237464">
    <property type="protein sequence ID" value="GAQ89373.1"/>
    <property type="molecule type" value="Genomic_DNA"/>
</dbReference>
<accession>A0A1Y1IFH1</accession>
<dbReference type="AlphaFoldDB" id="A0A1Y1IFH1"/>
<protein>
    <submittedName>
        <fullName evidence="2">Uncharacterized protein</fullName>
    </submittedName>
</protein>
<feature type="region of interest" description="Disordered" evidence="1">
    <location>
        <begin position="287"/>
        <end position="328"/>
    </location>
</feature>
<proteinExistence type="predicted"/>
<gene>
    <name evidence="2" type="ORF">KFL_005150060</name>
</gene>
<reference evidence="2 3" key="1">
    <citation type="journal article" date="2014" name="Nat. Commun.">
        <title>Klebsormidium flaccidum genome reveals primary factors for plant terrestrial adaptation.</title>
        <authorList>
            <person name="Hori K."/>
            <person name="Maruyama F."/>
            <person name="Fujisawa T."/>
            <person name="Togashi T."/>
            <person name="Yamamoto N."/>
            <person name="Seo M."/>
            <person name="Sato S."/>
            <person name="Yamada T."/>
            <person name="Mori H."/>
            <person name="Tajima N."/>
            <person name="Moriyama T."/>
            <person name="Ikeuchi M."/>
            <person name="Watanabe M."/>
            <person name="Wada H."/>
            <person name="Kobayashi K."/>
            <person name="Saito M."/>
            <person name="Masuda T."/>
            <person name="Sasaki-Sekimoto Y."/>
            <person name="Mashiguchi K."/>
            <person name="Awai K."/>
            <person name="Shimojima M."/>
            <person name="Masuda S."/>
            <person name="Iwai M."/>
            <person name="Nobusawa T."/>
            <person name="Narise T."/>
            <person name="Kondo S."/>
            <person name="Saito H."/>
            <person name="Sato R."/>
            <person name="Murakawa M."/>
            <person name="Ihara Y."/>
            <person name="Oshima-Yamada Y."/>
            <person name="Ohtaka K."/>
            <person name="Satoh M."/>
            <person name="Sonobe K."/>
            <person name="Ishii M."/>
            <person name="Ohtani R."/>
            <person name="Kanamori-Sato M."/>
            <person name="Honoki R."/>
            <person name="Miyazaki D."/>
            <person name="Mochizuki H."/>
            <person name="Umetsu J."/>
            <person name="Higashi K."/>
            <person name="Shibata D."/>
            <person name="Kamiya Y."/>
            <person name="Sato N."/>
            <person name="Nakamura Y."/>
            <person name="Tabata S."/>
            <person name="Ida S."/>
            <person name="Kurokawa K."/>
            <person name="Ohta H."/>
        </authorList>
    </citation>
    <scope>NUCLEOTIDE SEQUENCE [LARGE SCALE GENOMIC DNA]</scope>
    <source>
        <strain evidence="2 3">NIES-2285</strain>
    </source>
</reference>
<sequence>MDTLETKEVQTANLTDQVLEDARTPTEGASQLPLWAGAERQEKLSQLVMDSYEALVHRPASWPALNMRLKEKGAKDILFGVEDVIKARGPGAVRALLTAGPPAVDADTVWSLHQPLLSLLLFILSGANDIHKKLIKVPDLKADICKALALGAPTKVKTPGPKPEAVHAVKKLKRLTRVPPAGIPGEDAPAKAKVIKRLIVRKPGEKRALDQAAEEARRSAAAGGAAFPFGSSEGPLAKKRKIEGDAETTIAAQGGQPNSAQLGRLPSTEFSLEPLLKKSGRVKKLKPAKLLESGVRSKKSSAKDTGSPKKARAKKGPGEAAQHGGPSWGVDLAERGLTFPAEQTQQEYLEDAEIAALVQALRARGARDVRAREEGEMADLDERVAVLEVQQRGLAAELVHLRAQREGLRDQRLGAAGEQDGGEPVRAARQKCLQAIVDLLEVLPAVLDLNAVAVFNELERSDAFDASLGALVVKQRAFLQRDWERKNALAAEAKRAGRDAMRKKDNVRQHLGILAASTTDESLEFDAVFSAFQLKLIELRRDMEQKVTLLAEKEKNAKQAWLVYRAAA</sequence>
<evidence type="ECO:0000313" key="3">
    <source>
        <dbReference type="Proteomes" id="UP000054558"/>
    </source>
</evidence>
<evidence type="ECO:0000313" key="2">
    <source>
        <dbReference type="EMBL" id="GAQ89373.1"/>
    </source>
</evidence>
<keyword evidence="3" id="KW-1185">Reference proteome</keyword>